<dbReference type="Proteomes" id="UP000681722">
    <property type="component" value="Unassembled WGS sequence"/>
</dbReference>
<proteinExistence type="predicted"/>
<organism evidence="1 3">
    <name type="scientific">Didymodactylos carnosus</name>
    <dbReference type="NCBI Taxonomy" id="1234261"/>
    <lineage>
        <taxon>Eukaryota</taxon>
        <taxon>Metazoa</taxon>
        <taxon>Spiralia</taxon>
        <taxon>Gnathifera</taxon>
        <taxon>Rotifera</taxon>
        <taxon>Eurotatoria</taxon>
        <taxon>Bdelloidea</taxon>
        <taxon>Philodinida</taxon>
        <taxon>Philodinidae</taxon>
        <taxon>Didymodactylos</taxon>
    </lineage>
</organism>
<dbReference type="AlphaFoldDB" id="A0A816G149"/>
<protein>
    <submittedName>
        <fullName evidence="1">Uncharacterized protein</fullName>
    </submittedName>
</protein>
<evidence type="ECO:0000313" key="2">
    <source>
        <dbReference type="EMBL" id="CAF4633895.1"/>
    </source>
</evidence>
<keyword evidence="3" id="KW-1185">Reference proteome</keyword>
<sequence>MNRGESPILILSYDHQIKELQRSCTRKYEHIPPSALCLDTTFNIGRFFVTPTTFRNSALQLRRTKKSPVHMGPTMIHYGNKSECYES</sequence>
<gene>
    <name evidence="1" type="ORF">GPM918_LOCUS46228</name>
    <name evidence="2" type="ORF">SRO942_LOCUS49934</name>
</gene>
<accession>A0A816G149</accession>
<comment type="caution">
    <text evidence="1">The sequence shown here is derived from an EMBL/GenBank/DDBJ whole genome shotgun (WGS) entry which is preliminary data.</text>
</comment>
<evidence type="ECO:0000313" key="1">
    <source>
        <dbReference type="EMBL" id="CAF1668321.1"/>
    </source>
</evidence>
<dbReference type="Proteomes" id="UP000663829">
    <property type="component" value="Unassembled WGS sequence"/>
</dbReference>
<dbReference type="EMBL" id="CAJNOQ010059509">
    <property type="protein sequence ID" value="CAF1668321.1"/>
    <property type="molecule type" value="Genomic_DNA"/>
</dbReference>
<name>A0A816G149_9BILA</name>
<reference evidence="1" key="1">
    <citation type="submission" date="2021-02" db="EMBL/GenBank/DDBJ databases">
        <authorList>
            <person name="Nowell W R."/>
        </authorList>
    </citation>
    <scope>NUCLEOTIDE SEQUENCE</scope>
</reference>
<evidence type="ECO:0000313" key="3">
    <source>
        <dbReference type="Proteomes" id="UP000663829"/>
    </source>
</evidence>
<dbReference type="EMBL" id="CAJOBC010137446">
    <property type="protein sequence ID" value="CAF4633895.1"/>
    <property type="molecule type" value="Genomic_DNA"/>
</dbReference>
<dbReference type="OrthoDB" id="5791190at2759"/>